<protein>
    <recommendedName>
        <fullName evidence="1">MSP domain-containing protein</fullName>
    </recommendedName>
</protein>
<dbReference type="SUPFAM" id="SSF49354">
    <property type="entry name" value="PapD-like"/>
    <property type="match status" value="1"/>
</dbReference>
<keyword evidence="3" id="KW-1185">Reference proteome</keyword>
<dbReference type="InterPro" id="IPR013783">
    <property type="entry name" value="Ig-like_fold"/>
</dbReference>
<sequence length="154" mass="16930">MGNAVPAKVSCSSTRTLAKQPLNVVVNPSARLAFTLVRGLSAMAVLNLTNQSDTHHVAFRVRSTHKRYHIQSGDGILGPRRAMAVAVLVAPEECERWTKESPNEPDTFVIEMTNVPKSVATSTVRWEAIESTAIHAVKMEAQWSSWSHEDDPLV</sequence>
<dbReference type="InterPro" id="IPR000535">
    <property type="entry name" value="MSP_dom"/>
</dbReference>
<organism evidence="2 3">
    <name type="scientific">Aphanomyces euteiches</name>
    <dbReference type="NCBI Taxonomy" id="100861"/>
    <lineage>
        <taxon>Eukaryota</taxon>
        <taxon>Sar</taxon>
        <taxon>Stramenopiles</taxon>
        <taxon>Oomycota</taxon>
        <taxon>Saprolegniomycetes</taxon>
        <taxon>Saprolegniales</taxon>
        <taxon>Verrucalvaceae</taxon>
        <taxon>Aphanomyces</taxon>
    </lineage>
</organism>
<evidence type="ECO:0000313" key="2">
    <source>
        <dbReference type="EMBL" id="KAF0734440.1"/>
    </source>
</evidence>
<dbReference type="Pfam" id="PF00635">
    <property type="entry name" value="Motile_Sperm"/>
    <property type="match status" value="1"/>
</dbReference>
<dbReference type="InterPro" id="IPR008962">
    <property type="entry name" value="PapD-like_sf"/>
</dbReference>
<dbReference type="PROSITE" id="PS50202">
    <property type="entry name" value="MSP"/>
    <property type="match status" value="1"/>
</dbReference>
<dbReference type="Proteomes" id="UP000481153">
    <property type="component" value="Unassembled WGS sequence"/>
</dbReference>
<dbReference type="Gene3D" id="2.60.40.10">
    <property type="entry name" value="Immunoglobulins"/>
    <property type="match status" value="1"/>
</dbReference>
<gene>
    <name evidence="2" type="ORF">Ae201684_008900</name>
</gene>
<comment type="caution">
    <text evidence="2">The sequence shown here is derived from an EMBL/GenBank/DDBJ whole genome shotgun (WGS) entry which is preliminary data.</text>
</comment>
<accession>A0A6G0X3G5</accession>
<name>A0A6G0X3G5_9STRA</name>
<evidence type="ECO:0000259" key="1">
    <source>
        <dbReference type="PROSITE" id="PS50202"/>
    </source>
</evidence>
<feature type="domain" description="MSP" evidence="1">
    <location>
        <begin position="23"/>
        <end position="154"/>
    </location>
</feature>
<proteinExistence type="predicted"/>
<reference evidence="2 3" key="1">
    <citation type="submission" date="2019-07" db="EMBL/GenBank/DDBJ databases">
        <title>Genomics analysis of Aphanomyces spp. identifies a new class of oomycete effector associated with host adaptation.</title>
        <authorList>
            <person name="Gaulin E."/>
        </authorList>
    </citation>
    <scope>NUCLEOTIDE SEQUENCE [LARGE SCALE GENOMIC DNA]</scope>
    <source>
        <strain evidence="2 3">ATCC 201684</strain>
    </source>
</reference>
<dbReference type="EMBL" id="VJMJ01000114">
    <property type="protein sequence ID" value="KAF0734440.1"/>
    <property type="molecule type" value="Genomic_DNA"/>
</dbReference>
<dbReference type="VEuPathDB" id="FungiDB:AeMF1_011028"/>
<dbReference type="AlphaFoldDB" id="A0A6G0X3G5"/>
<evidence type="ECO:0000313" key="3">
    <source>
        <dbReference type="Proteomes" id="UP000481153"/>
    </source>
</evidence>